<feature type="compositionally biased region" description="Acidic residues" evidence="2">
    <location>
        <begin position="113"/>
        <end position="123"/>
    </location>
</feature>
<keyword evidence="1" id="KW-0862">Zinc</keyword>
<feature type="compositionally biased region" description="Basic and acidic residues" evidence="2">
    <location>
        <begin position="101"/>
        <end position="112"/>
    </location>
</feature>
<dbReference type="InterPro" id="IPR013087">
    <property type="entry name" value="Znf_C2H2_type"/>
</dbReference>
<dbReference type="Gene3D" id="3.30.160.60">
    <property type="entry name" value="Classic Zinc Finger"/>
    <property type="match status" value="1"/>
</dbReference>
<dbReference type="PhylomeDB" id="B4JVH4"/>
<feature type="domain" description="C2H2-type" evidence="3">
    <location>
        <begin position="13"/>
        <end position="42"/>
    </location>
</feature>
<feature type="compositionally biased region" description="Acidic residues" evidence="2">
    <location>
        <begin position="90"/>
        <end position="100"/>
    </location>
</feature>
<dbReference type="OrthoDB" id="6020621at2759"/>
<keyword evidence="1" id="KW-0863">Zinc-finger</keyword>
<evidence type="ECO:0000256" key="1">
    <source>
        <dbReference type="PROSITE-ProRule" id="PRU00042"/>
    </source>
</evidence>
<protein>
    <submittedName>
        <fullName evidence="4">GH23125</fullName>
    </submittedName>
</protein>
<organism evidence="5">
    <name type="scientific">Drosophila grimshawi</name>
    <name type="common">Hawaiian fruit fly</name>
    <name type="synonym">Idiomyia grimshawi</name>
    <dbReference type="NCBI Taxonomy" id="7222"/>
    <lineage>
        <taxon>Eukaryota</taxon>
        <taxon>Metazoa</taxon>
        <taxon>Ecdysozoa</taxon>
        <taxon>Arthropoda</taxon>
        <taxon>Hexapoda</taxon>
        <taxon>Insecta</taxon>
        <taxon>Pterygota</taxon>
        <taxon>Neoptera</taxon>
        <taxon>Endopterygota</taxon>
        <taxon>Diptera</taxon>
        <taxon>Brachycera</taxon>
        <taxon>Muscomorpha</taxon>
        <taxon>Ephydroidea</taxon>
        <taxon>Drosophilidae</taxon>
        <taxon>Drosophila</taxon>
        <taxon>Hawaiian Drosophila</taxon>
    </lineage>
</organism>
<dbReference type="EMBL" id="CH916375">
    <property type="protein sequence ID" value="EDV98442.1"/>
    <property type="molecule type" value="Genomic_DNA"/>
</dbReference>
<dbReference type="AlphaFoldDB" id="B4JVH4"/>
<evidence type="ECO:0000256" key="2">
    <source>
        <dbReference type="SAM" id="MobiDB-lite"/>
    </source>
</evidence>
<sequence length="203" mass="23991">MEKAKKKKYALVFRCAVPKCTYASQRYYNLQRHKKVHEKMRWRSKRFPCPCCVYAGTTRAHLRRHMGIKHPTVEINPADLKALSFEHFADEERDEEEEEELKQNEQMEQEKELELEEDEEQLNQEEELQLENELQLEHLEQQQKSVQLLINGPVTVLEMVTPRRRESSQILPGEIYSEYTLEGEAFRLIPVALLPPEVAAKDL</sequence>
<dbReference type="KEGG" id="dgr:6568842"/>
<dbReference type="OMA" id="KEHWRSK"/>
<dbReference type="PROSITE" id="PS50157">
    <property type="entry name" value="ZINC_FINGER_C2H2_2"/>
    <property type="match status" value="1"/>
</dbReference>
<dbReference type="eggNOG" id="KOG1721">
    <property type="taxonomic scope" value="Eukaryota"/>
</dbReference>
<evidence type="ECO:0000313" key="5">
    <source>
        <dbReference type="Proteomes" id="UP000001070"/>
    </source>
</evidence>
<reference evidence="4 5" key="1">
    <citation type="journal article" date="2007" name="Nature">
        <title>Evolution of genes and genomes on the Drosophila phylogeny.</title>
        <authorList>
            <consortium name="Drosophila 12 Genomes Consortium"/>
            <person name="Clark A.G."/>
            <person name="Eisen M.B."/>
            <person name="Smith D.R."/>
            <person name="Bergman C.M."/>
            <person name="Oliver B."/>
            <person name="Markow T.A."/>
            <person name="Kaufman T.C."/>
            <person name="Kellis M."/>
            <person name="Gelbart W."/>
            <person name="Iyer V.N."/>
            <person name="Pollard D.A."/>
            <person name="Sackton T.B."/>
            <person name="Larracuente A.M."/>
            <person name="Singh N.D."/>
            <person name="Abad J.P."/>
            <person name="Abt D.N."/>
            <person name="Adryan B."/>
            <person name="Aguade M."/>
            <person name="Akashi H."/>
            <person name="Anderson W.W."/>
            <person name="Aquadro C.F."/>
            <person name="Ardell D.H."/>
            <person name="Arguello R."/>
            <person name="Artieri C.G."/>
            <person name="Barbash D.A."/>
            <person name="Barker D."/>
            <person name="Barsanti P."/>
            <person name="Batterham P."/>
            <person name="Batzoglou S."/>
            <person name="Begun D."/>
            <person name="Bhutkar A."/>
            <person name="Blanco E."/>
            <person name="Bosak S.A."/>
            <person name="Bradley R.K."/>
            <person name="Brand A.D."/>
            <person name="Brent M.R."/>
            <person name="Brooks A.N."/>
            <person name="Brown R.H."/>
            <person name="Butlin R.K."/>
            <person name="Caggese C."/>
            <person name="Calvi B.R."/>
            <person name="Bernardo de Carvalho A."/>
            <person name="Caspi A."/>
            <person name="Castrezana S."/>
            <person name="Celniker S.E."/>
            <person name="Chang J.L."/>
            <person name="Chapple C."/>
            <person name="Chatterji S."/>
            <person name="Chinwalla A."/>
            <person name="Civetta A."/>
            <person name="Clifton S.W."/>
            <person name="Comeron J.M."/>
            <person name="Costello J.C."/>
            <person name="Coyne J.A."/>
            <person name="Daub J."/>
            <person name="David R.G."/>
            <person name="Delcher A.L."/>
            <person name="Delehaunty K."/>
            <person name="Do C.B."/>
            <person name="Ebling H."/>
            <person name="Edwards K."/>
            <person name="Eickbush T."/>
            <person name="Evans J.D."/>
            <person name="Filipski A."/>
            <person name="Findeiss S."/>
            <person name="Freyhult E."/>
            <person name="Fulton L."/>
            <person name="Fulton R."/>
            <person name="Garcia A.C."/>
            <person name="Gardiner A."/>
            <person name="Garfield D.A."/>
            <person name="Garvin B.E."/>
            <person name="Gibson G."/>
            <person name="Gilbert D."/>
            <person name="Gnerre S."/>
            <person name="Godfrey J."/>
            <person name="Good R."/>
            <person name="Gotea V."/>
            <person name="Gravely B."/>
            <person name="Greenberg A.J."/>
            <person name="Griffiths-Jones S."/>
            <person name="Gross S."/>
            <person name="Guigo R."/>
            <person name="Gustafson E.A."/>
            <person name="Haerty W."/>
            <person name="Hahn M.W."/>
            <person name="Halligan D.L."/>
            <person name="Halpern A.L."/>
            <person name="Halter G.M."/>
            <person name="Han M.V."/>
            <person name="Heger A."/>
            <person name="Hillier L."/>
            <person name="Hinrichs A.S."/>
            <person name="Holmes I."/>
            <person name="Hoskins R.A."/>
            <person name="Hubisz M.J."/>
            <person name="Hultmark D."/>
            <person name="Huntley M.A."/>
            <person name="Jaffe D.B."/>
            <person name="Jagadeeshan S."/>
            <person name="Jeck W.R."/>
            <person name="Johnson J."/>
            <person name="Jones C.D."/>
            <person name="Jordan W.C."/>
            <person name="Karpen G.H."/>
            <person name="Kataoka E."/>
            <person name="Keightley P.D."/>
            <person name="Kheradpour P."/>
            <person name="Kirkness E.F."/>
            <person name="Koerich L.B."/>
            <person name="Kristiansen K."/>
            <person name="Kudrna D."/>
            <person name="Kulathinal R.J."/>
            <person name="Kumar S."/>
            <person name="Kwok R."/>
            <person name="Lander E."/>
            <person name="Langley C.H."/>
            <person name="Lapoint R."/>
            <person name="Lazzaro B.P."/>
            <person name="Lee S.J."/>
            <person name="Levesque L."/>
            <person name="Li R."/>
            <person name="Lin C.F."/>
            <person name="Lin M.F."/>
            <person name="Lindblad-Toh K."/>
            <person name="Llopart A."/>
            <person name="Long M."/>
            <person name="Low L."/>
            <person name="Lozovsky E."/>
            <person name="Lu J."/>
            <person name="Luo M."/>
            <person name="Machado C.A."/>
            <person name="Makalowski W."/>
            <person name="Marzo M."/>
            <person name="Matsuda M."/>
            <person name="Matzkin L."/>
            <person name="McAllister B."/>
            <person name="McBride C.S."/>
            <person name="McKernan B."/>
            <person name="McKernan K."/>
            <person name="Mendez-Lago M."/>
            <person name="Minx P."/>
            <person name="Mollenhauer M.U."/>
            <person name="Montooth K."/>
            <person name="Mount S.M."/>
            <person name="Mu X."/>
            <person name="Myers E."/>
            <person name="Negre B."/>
            <person name="Newfeld S."/>
            <person name="Nielsen R."/>
            <person name="Noor M.A."/>
            <person name="O'Grady P."/>
            <person name="Pachter L."/>
            <person name="Papaceit M."/>
            <person name="Parisi M.J."/>
            <person name="Parisi M."/>
            <person name="Parts L."/>
            <person name="Pedersen J.S."/>
            <person name="Pesole G."/>
            <person name="Phillippy A.M."/>
            <person name="Ponting C.P."/>
            <person name="Pop M."/>
            <person name="Porcelli D."/>
            <person name="Powell J.R."/>
            <person name="Prohaska S."/>
            <person name="Pruitt K."/>
            <person name="Puig M."/>
            <person name="Quesneville H."/>
            <person name="Ram K.R."/>
            <person name="Rand D."/>
            <person name="Rasmussen M.D."/>
            <person name="Reed L.K."/>
            <person name="Reenan R."/>
            <person name="Reily A."/>
            <person name="Remington K.A."/>
            <person name="Rieger T.T."/>
            <person name="Ritchie M.G."/>
            <person name="Robin C."/>
            <person name="Rogers Y.H."/>
            <person name="Rohde C."/>
            <person name="Rozas J."/>
            <person name="Rubenfield M.J."/>
            <person name="Ruiz A."/>
            <person name="Russo S."/>
            <person name="Salzberg S.L."/>
            <person name="Sanchez-Gracia A."/>
            <person name="Saranga D.J."/>
            <person name="Sato H."/>
            <person name="Schaeffer S.W."/>
            <person name="Schatz M.C."/>
            <person name="Schlenke T."/>
            <person name="Schwartz R."/>
            <person name="Segarra C."/>
            <person name="Singh R.S."/>
            <person name="Sirot L."/>
            <person name="Sirota M."/>
            <person name="Sisneros N.B."/>
            <person name="Smith C.D."/>
            <person name="Smith T.F."/>
            <person name="Spieth J."/>
            <person name="Stage D.E."/>
            <person name="Stark A."/>
            <person name="Stephan W."/>
            <person name="Strausberg R.L."/>
            <person name="Strempel S."/>
            <person name="Sturgill D."/>
            <person name="Sutton G."/>
            <person name="Sutton G.G."/>
            <person name="Tao W."/>
            <person name="Teichmann S."/>
            <person name="Tobari Y.N."/>
            <person name="Tomimura Y."/>
            <person name="Tsolas J.M."/>
            <person name="Valente V.L."/>
            <person name="Venter E."/>
            <person name="Venter J.C."/>
            <person name="Vicario S."/>
            <person name="Vieira F.G."/>
            <person name="Vilella A.J."/>
            <person name="Villasante A."/>
            <person name="Walenz B."/>
            <person name="Wang J."/>
            <person name="Wasserman M."/>
            <person name="Watts T."/>
            <person name="Wilson D."/>
            <person name="Wilson R.K."/>
            <person name="Wing R.A."/>
            <person name="Wolfner M.F."/>
            <person name="Wong A."/>
            <person name="Wong G.K."/>
            <person name="Wu C.I."/>
            <person name="Wu G."/>
            <person name="Yamamoto D."/>
            <person name="Yang H.P."/>
            <person name="Yang S.P."/>
            <person name="Yorke J.A."/>
            <person name="Yoshida K."/>
            <person name="Zdobnov E."/>
            <person name="Zhang P."/>
            <person name="Zhang Y."/>
            <person name="Zimin A.V."/>
            <person name="Baldwin J."/>
            <person name="Abdouelleil A."/>
            <person name="Abdulkadir J."/>
            <person name="Abebe A."/>
            <person name="Abera B."/>
            <person name="Abreu J."/>
            <person name="Acer S.C."/>
            <person name="Aftuck L."/>
            <person name="Alexander A."/>
            <person name="An P."/>
            <person name="Anderson E."/>
            <person name="Anderson S."/>
            <person name="Arachi H."/>
            <person name="Azer M."/>
            <person name="Bachantsang P."/>
            <person name="Barry A."/>
            <person name="Bayul T."/>
            <person name="Berlin A."/>
            <person name="Bessette D."/>
            <person name="Bloom T."/>
            <person name="Blye J."/>
            <person name="Boguslavskiy L."/>
            <person name="Bonnet C."/>
            <person name="Boukhgalter B."/>
            <person name="Bourzgui I."/>
            <person name="Brown A."/>
            <person name="Cahill P."/>
            <person name="Channer S."/>
            <person name="Cheshatsang Y."/>
            <person name="Chuda L."/>
            <person name="Citroen M."/>
            <person name="Collymore A."/>
            <person name="Cooke P."/>
            <person name="Costello M."/>
            <person name="D'Aco K."/>
            <person name="Daza R."/>
            <person name="De Haan G."/>
            <person name="DeGray S."/>
            <person name="DeMaso C."/>
            <person name="Dhargay N."/>
            <person name="Dooley K."/>
            <person name="Dooley E."/>
            <person name="Doricent M."/>
            <person name="Dorje P."/>
            <person name="Dorjee K."/>
            <person name="Dupes A."/>
            <person name="Elong R."/>
            <person name="Falk J."/>
            <person name="Farina A."/>
            <person name="Faro S."/>
            <person name="Ferguson D."/>
            <person name="Fisher S."/>
            <person name="Foley C.D."/>
            <person name="Franke A."/>
            <person name="Friedrich D."/>
            <person name="Gadbois L."/>
            <person name="Gearin G."/>
            <person name="Gearin C.R."/>
            <person name="Giannoukos G."/>
            <person name="Goode T."/>
            <person name="Graham J."/>
            <person name="Grandbois E."/>
            <person name="Grewal S."/>
            <person name="Gyaltsen K."/>
            <person name="Hafez N."/>
            <person name="Hagos B."/>
            <person name="Hall J."/>
            <person name="Henson C."/>
            <person name="Hollinger A."/>
            <person name="Honan T."/>
            <person name="Huard M.D."/>
            <person name="Hughes L."/>
            <person name="Hurhula B."/>
            <person name="Husby M.E."/>
            <person name="Kamat A."/>
            <person name="Kanga B."/>
            <person name="Kashin S."/>
            <person name="Khazanovich D."/>
            <person name="Kisner P."/>
            <person name="Lance K."/>
            <person name="Lara M."/>
            <person name="Lee W."/>
            <person name="Lennon N."/>
            <person name="Letendre F."/>
            <person name="LeVine R."/>
            <person name="Lipovsky A."/>
            <person name="Liu X."/>
            <person name="Liu J."/>
            <person name="Liu S."/>
            <person name="Lokyitsang T."/>
            <person name="Lokyitsang Y."/>
            <person name="Lubonja R."/>
            <person name="Lui A."/>
            <person name="MacDonald P."/>
            <person name="Magnisalis V."/>
            <person name="Maru K."/>
            <person name="Matthews C."/>
            <person name="McCusker W."/>
            <person name="McDonough S."/>
            <person name="Mehta T."/>
            <person name="Meldrim J."/>
            <person name="Meneus L."/>
            <person name="Mihai O."/>
            <person name="Mihalev A."/>
            <person name="Mihova T."/>
            <person name="Mittelman R."/>
            <person name="Mlenga V."/>
            <person name="Montmayeur A."/>
            <person name="Mulrain L."/>
            <person name="Navidi A."/>
            <person name="Naylor J."/>
            <person name="Negash T."/>
            <person name="Nguyen T."/>
            <person name="Nguyen N."/>
            <person name="Nicol R."/>
            <person name="Norbu C."/>
            <person name="Norbu N."/>
            <person name="Novod N."/>
            <person name="O'Neill B."/>
            <person name="Osman S."/>
            <person name="Markiewicz E."/>
            <person name="Oyono O.L."/>
            <person name="Patti C."/>
            <person name="Phunkhang P."/>
            <person name="Pierre F."/>
            <person name="Priest M."/>
            <person name="Raghuraman S."/>
            <person name="Rege F."/>
            <person name="Reyes R."/>
            <person name="Rise C."/>
            <person name="Rogov P."/>
            <person name="Ross K."/>
            <person name="Ryan E."/>
            <person name="Settipalli S."/>
            <person name="Shea T."/>
            <person name="Sherpa N."/>
            <person name="Shi L."/>
            <person name="Shih D."/>
            <person name="Sparrow T."/>
            <person name="Spaulding J."/>
            <person name="Stalker J."/>
            <person name="Stange-Thomann N."/>
            <person name="Stavropoulos S."/>
            <person name="Stone C."/>
            <person name="Strader C."/>
            <person name="Tesfaye S."/>
            <person name="Thomson T."/>
            <person name="Thoulutsang Y."/>
            <person name="Thoulutsang D."/>
            <person name="Topham K."/>
            <person name="Topping I."/>
            <person name="Tsamla T."/>
            <person name="Vassiliev H."/>
            <person name="Vo A."/>
            <person name="Wangchuk T."/>
            <person name="Wangdi T."/>
            <person name="Weiand M."/>
            <person name="Wilkinson J."/>
            <person name="Wilson A."/>
            <person name="Yadav S."/>
            <person name="Young G."/>
            <person name="Yu Q."/>
            <person name="Zembek L."/>
            <person name="Zhong D."/>
            <person name="Zimmer A."/>
            <person name="Zwirko Z."/>
            <person name="Jaffe D.B."/>
            <person name="Alvarez P."/>
            <person name="Brockman W."/>
            <person name="Butler J."/>
            <person name="Chin C."/>
            <person name="Gnerre S."/>
            <person name="Grabherr M."/>
            <person name="Kleber M."/>
            <person name="Mauceli E."/>
            <person name="MacCallum I."/>
        </authorList>
    </citation>
    <scope>NUCLEOTIDE SEQUENCE [LARGE SCALE GENOMIC DNA]</scope>
    <source>
        <strain evidence="5">Tucson 15287-2541.00</strain>
    </source>
</reference>
<name>B4JVH4_DROGR</name>
<proteinExistence type="predicted"/>
<evidence type="ECO:0000259" key="3">
    <source>
        <dbReference type="PROSITE" id="PS50157"/>
    </source>
</evidence>
<feature type="region of interest" description="Disordered" evidence="2">
    <location>
        <begin position="90"/>
        <end position="123"/>
    </location>
</feature>
<dbReference type="HOGENOM" id="CLU_1350146_0_0_1"/>
<keyword evidence="1" id="KW-0479">Metal-binding</keyword>
<evidence type="ECO:0000313" key="4">
    <source>
        <dbReference type="EMBL" id="EDV98442.1"/>
    </source>
</evidence>
<keyword evidence="5" id="KW-1185">Reference proteome</keyword>
<dbReference type="GO" id="GO:0008270">
    <property type="term" value="F:zinc ion binding"/>
    <property type="evidence" value="ECO:0007669"/>
    <property type="project" value="UniProtKB-KW"/>
</dbReference>
<dbReference type="InParanoid" id="B4JVH4"/>
<dbReference type="SMART" id="SM00355">
    <property type="entry name" value="ZnF_C2H2"/>
    <property type="match status" value="2"/>
</dbReference>
<gene>
    <name evidence="4" type="primary">Dgri\GH23125</name>
    <name evidence="4" type="ORF">Dgri_GH23125</name>
</gene>
<accession>B4JVH4</accession>
<dbReference type="Proteomes" id="UP000001070">
    <property type="component" value="Unassembled WGS sequence"/>
</dbReference>